<evidence type="ECO:0000259" key="3">
    <source>
        <dbReference type="PROSITE" id="PS50853"/>
    </source>
</evidence>
<dbReference type="CDD" id="cd00063">
    <property type="entry name" value="FN3"/>
    <property type="match status" value="2"/>
</dbReference>
<dbReference type="OrthoDB" id="6138780at2759"/>
<dbReference type="Pfam" id="PF00041">
    <property type="entry name" value="fn3"/>
    <property type="match status" value="2"/>
</dbReference>
<accession>A0A1J1HIE6</accession>
<feature type="chain" id="PRO_5012610899" evidence="2">
    <location>
        <begin position="23"/>
        <end position="327"/>
    </location>
</feature>
<keyword evidence="1" id="KW-0677">Repeat</keyword>
<feature type="signal peptide" evidence="2">
    <location>
        <begin position="1"/>
        <end position="22"/>
    </location>
</feature>
<dbReference type="InterPro" id="IPR036116">
    <property type="entry name" value="FN3_sf"/>
</dbReference>
<dbReference type="InterPro" id="IPR036179">
    <property type="entry name" value="Ig-like_dom_sf"/>
</dbReference>
<organism evidence="4 5">
    <name type="scientific">Clunio marinus</name>
    <dbReference type="NCBI Taxonomy" id="568069"/>
    <lineage>
        <taxon>Eukaryota</taxon>
        <taxon>Metazoa</taxon>
        <taxon>Ecdysozoa</taxon>
        <taxon>Arthropoda</taxon>
        <taxon>Hexapoda</taxon>
        <taxon>Insecta</taxon>
        <taxon>Pterygota</taxon>
        <taxon>Neoptera</taxon>
        <taxon>Endopterygota</taxon>
        <taxon>Diptera</taxon>
        <taxon>Nematocera</taxon>
        <taxon>Chironomoidea</taxon>
        <taxon>Chironomidae</taxon>
        <taxon>Clunio</taxon>
    </lineage>
</organism>
<proteinExistence type="predicted"/>
<dbReference type="Pfam" id="PF00047">
    <property type="entry name" value="ig"/>
    <property type="match status" value="1"/>
</dbReference>
<dbReference type="SMART" id="SM00060">
    <property type="entry name" value="FN3"/>
    <property type="match status" value="2"/>
</dbReference>
<dbReference type="PROSITE" id="PS50853">
    <property type="entry name" value="FN3"/>
    <property type="match status" value="2"/>
</dbReference>
<dbReference type="AlphaFoldDB" id="A0A1J1HIE6"/>
<evidence type="ECO:0000313" key="5">
    <source>
        <dbReference type="Proteomes" id="UP000183832"/>
    </source>
</evidence>
<dbReference type="PRINTS" id="PR00014">
    <property type="entry name" value="FNTYPEIII"/>
</dbReference>
<sequence length="327" mass="36628">MNLLIRIFGLLLCGLLCESVKTLESDKRPVKKVVARAGTNLTLPCAGVVGEKSVVKIEKLTWKSSQTIIKFINGRPLEQNQRRSLHPKNFSLHFNPVKLIDSGEYICWINDNPSHPIDLLVQDVPEAPSRPMITGFTSRSVNLSWAQVQDPKNAPVTNFILEIRIGESGEWDQLSKLHTNTSNTSHQITGLSPFTIYSFRVLAVNSLGISLPSKESYYIVTLREVPVGKPVMTIAHNTSSNSIYLSWKPPPSDTIFGEFLGYRITYRARDVKPENINEILIRESSVESHEIHDLEIYTQYLISIQVFNPEGLGPATSVVVMTDEGEQ</sequence>
<dbReference type="FunFam" id="2.60.40.10:FF:002711">
    <property type="entry name" value="Receptor-type tyrosine-protein phosphatase gamma"/>
    <property type="match status" value="1"/>
</dbReference>
<dbReference type="SMART" id="SM00409">
    <property type="entry name" value="IG"/>
    <property type="match status" value="1"/>
</dbReference>
<reference evidence="4 5" key="1">
    <citation type="submission" date="2015-04" db="EMBL/GenBank/DDBJ databases">
        <authorList>
            <person name="Syromyatnikov M.Y."/>
            <person name="Popov V.N."/>
        </authorList>
    </citation>
    <scope>NUCLEOTIDE SEQUENCE [LARGE SCALE GENOMIC DNA]</scope>
</reference>
<dbReference type="InterPro" id="IPR003599">
    <property type="entry name" value="Ig_sub"/>
</dbReference>
<feature type="domain" description="Fibronectin type-III" evidence="3">
    <location>
        <begin position="226"/>
        <end position="326"/>
    </location>
</feature>
<dbReference type="SUPFAM" id="SSF49265">
    <property type="entry name" value="Fibronectin type III"/>
    <property type="match status" value="1"/>
</dbReference>
<evidence type="ECO:0000256" key="1">
    <source>
        <dbReference type="ARBA" id="ARBA00022737"/>
    </source>
</evidence>
<evidence type="ECO:0000313" key="4">
    <source>
        <dbReference type="EMBL" id="CRK87824.1"/>
    </source>
</evidence>
<gene>
    <name evidence="4" type="primary">similar to Protein sidekick-2</name>
    <name evidence="4" type="ORF">CLUMA_CG001612</name>
</gene>
<dbReference type="EMBL" id="CVRI01000006">
    <property type="protein sequence ID" value="CRK87824.1"/>
    <property type="molecule type" value="Genomic_DNA"/>
</dbReference>
<dbReference type="Gene3D" id="2.60.40.10">
    <property type="entry name" value="Immunoglobulins"/>
    <property type="match status" value="3"/>
</dbReference>
<dbReference type="InterPro" id="IPR003961">
    <property type="entry name" value="FN3_dom"/>
</dbReference>
<dbReference type="InterPro" id="IPR013151">
    <property type="entry name" value="Immunoglobulin_dom"/>
</dbReference>
<dbReference type="FunFam" id="2.60.40.10:FF:000999">
    <property type="entry name" value="Uncharacterized protein, isoform D"/>
    <property type="match status" value="1"/>
</dbReference>
<dbReference type="Proteomes" id="UP000183832">
    <property type="component" value="Unassembled WGS sequence"/>
</dbReference>
<evidence type="ECO:0000256" key="2">
    <source>
        <dbReference type="SAM" id="SignalP"/>
    </source>
</evidence>
<name>A0A1J1HIE6_9DIPT</name>
<keyword evidence="5" id="KW-1185">Reference proteome</keyword>
<protein>
    <submittedName>
        <fullName evidence="4">CLUMA_CG001612, isoform A</fullName>
    </submittedName>
</protein>
<dbReference type="SUPFAM" id="SSF48726">
    <property type="entry name" value="Immunoglobulin"/>
    <property type="match status" value="1"/>
</dbReference>
<dbReference type="PANTHER" id="PTHR13817">
    <property type="entry name" value="TITIN"/>
    <property type="match status" value="1"/>
</dbReference>
<dbReference type="PANTHER" id="PTHR13817:SF166">
    <property type="entry name" value="NEURONAL IGCAM-RELATED"/>
    <property type="match status" value="1"/>
</dbReference>
<dbReference type="InterPro" id="IPR013783">
    <property type="entry name" value="Ig-like_fold"/>
</dbReference>
<feature type="domain" description="Fibronectin type-III" evidence="3">
    <location>
        <begin position="127"/>
        <end position="224"/>
    </location>
</feature>
<dbReference type="STRING" id="568069.A0A1J1HIE6"/>
<dbReference type="InterPro" id="IPR050964">
    <property type="entry name" value="Striated_Muscle_Regulatory"/>
</dbReference>
<keyword evidence="2" id="KW-0732">Signal</keyword>